<dbReference type="EMBL" id="VUNS01000002">
    <property type="protein sequence ID" value="MST95836.1"/>
    <property type="molecule type" value="Genomic_DNA"/>
</dbReference>
<dbReference type="RefSeq" id="WP_154416844.1">
    <property type="nucleotide sequence ID" value="NZ_DBFCGB010000186.1"/>
</dbReference>
<evidence type="ECO:0000313" key="2">
    <source>
        <dbReference type="Proteomes" id="UP000435649"/>
    </source>
</evidence>
<name>A0A844FXL2_9BACT</name>
<organism evidence="1 2">
    <name type="scientific">Victivallis lenta</name>
    <dbReference type="NCBI Taxonomy" id="2606640"/>
    <lineage>
        <taxon>Bacteria</taxon>
        <taxon>Pseudomonadati</taxon>
        <taxon>Lentisphaerota</taxon>
        <taxon>Lentisphaeria</taxon>
        <taxon>Victivallales</taxon>
        <taxon>Victivallaceae</taxon>
        <taxon>Victivallis</taxon>
    </lineage>
</organism>
<reference evidence="1 2" key="1">
    <citation type="submission" date="2019-08" db="EMBL/GenBank/DDBJ databases">
        <title>In-depth cultivation of the pig gut microbiome towards novel bacterial diversity and tailored functional studies.</title>
        <authorList>
            <person name="Wylensek D."/>
            <person name="Hitch T.C.A."/>
            <person name="Clavel T."/>
        </authorList>
    </citation>
    <scope>NUCLEOTIDE SEQUENCE [LARGE SCALE GENOMIC DNA]</scope>
    <source>
        <strain evidence="1 2">BBE-744-WT-12</strain>
    </source>
</reference>
<dbReference type="AlphaFoldDB" id="A0A844FXL2"/>
<proteinExistence type="predicted"/>
<evidence type="ECO:0000313" key="1">
    <source>
        <dbReference type="EMBL" id="MST95836.1"/>
    </source>
</evidence>
<keyword evidence="2" id="KW-1185">Reference proteome</keyword>
<comment type="caution">
    <text evidence="1">The sequence shown here is derived from an EMBL/GenBank/DDBJ whole genome shotgun (WGS) entry which is preliminary data.</text>
</comment>
<dbReference type="Proteomes" id="UP000435649">
    <property type="component" value="Unassembled WGS sequence"/>
</dbReference>
<protein>
    <submittedName>
        <fullName evidence="1">Uncharacterized protein</fullName>
    </submittedName>
</protein>
<gene>
    <name evidence="1" type="ORF">FYJ85_02105</name>
</gene>
<sequence>MLDGAGHRIGFSAGRLHAGIQAGASPCSDSRNEYKKIQLCVVERFFVSPAAFCHSEKDSREFQF</sequence>
<accession>A0A844FXL2</accession>